<dbReference type="PANTHER" id="PTHR21235">
    <property type="entry name" value="IMIDAZOLE GLYCEROL PHOSPHATE SYNTHASE SUBUNIT HISF/H IGP SYNTHASE SUBUNIT HISF/H"/>
    <property type="match status" value="1"/>
</dbReference>
<keyword evidence="13" id="KW-0328">Glycosyltransferase</keyword>
<evidence type="ECO:0000256" key="2">
    <source>
        <dbReference type="ARBA" id="ARBA00005091"/>
    </source>
</evidence>
<feature type="active site" evidence="11">
    <location>
        <position position="130"/>
    </location>
</feature>
<dbReference type="GO" id="GO:0016833">
    <property type="term" value="F:oxo-acid-lyase activity"/>
    <property type="evidence" value="ECO:0007669"/>
    <property type="project" value="InterPro"/>
</dbReference>
<keyword evidence="13" id="KW-0808">Transferase</keyword>
<dbReference type="GO" id="GO:0000105">
    <property type="term" value="P:L-histidine biosynthetic process"/>
    <property type="evidence" value="ECO:0007669"/>
    <property type="project" value="UniProtKB-UniRule"/>
</dbReference>
<name>A0A330L102_9BACT</name>
<evidence type="ECO:0000313" key="13">
    <source>
        <dbReference type="EMBL" id="SPP63425.1"/>
    </source>
</evidence>
<gene>
    <name evidence="11 13" type="primary">hisF</name>
    <name evidence="13" type="ORF">NITLEN_10511</name>
</gene>
<sequence length="260" mass="27989">MLTKRIIPCLDVKDGRVVKGVSFVNLRDAGDPVEVATVYDREGADELCFLDITASHENRKTIIDVVEQTAARVFMPVTVGGGVRTLEDIRALLNAGADKVSINTAAVQQPEFVREAAQKFGTQCIVVAIDAKRSALPGRWEVFTHGGRKSTGLDAVEWAKRMETYGAGEILLTSMDQDGQQSGYDLGLTAAVSETVSIPVIASGGVGTLDHLYDGFTKGKADAVLAASIFHFRTYTIPQAKEYLREKGVPMRLDQAASVA</sequence>
<dbReference type="InterPro" id="IPR013785">
    <property type="entry name" value="Aldolase_TIM"/>
</dbReference>
<dbReference type="InterPro" id="IPR006062">
    <property type="entry name" value="His_biosynth"/>
</dbReference>
<accession>A0A330L102</accession>
<dbReference type="InterPro" id="IPR050064">
    <property type="entry name" value="IGPS_HisA/HisF"/>
</dbReference>
<keyword evidence="7 11" id="KW-0368">Histidine biosynthesis</keyword>
<feature type="active site" evidence="11">
    <location>
        <position position="11"/>
    </location>
</feature>
<dbReference type="InterPro" id="IPR011060">
    <property type="entry name" value="RibuloseP-bd_barrel"/>
</dbReference>
<comment type="subunit">
    <text evidence="4 11">Heterodimer of HisH and HisF.</text>
</comment>
<protein>
    <recommendedName>
        <fullName evidence="11">Imidazole glycerol phosphate synthase subunit HisF</fullName>
        <ecNumber evidence="11">4.3.2.10</ecNumber>
    </recommendedName>
    <alternativeName>
        <fullName evidence="11">IGP synthase cyclase subunit</fullName>
    </alternativeName>
    <alternativeName>
        <fullName evidence="11">IGP synthase subunit HisF</fullName>
    </alternativeName>
    <alternativeName>
        <fullName evidence="11">ImGP synthase subunit HisF</fullName>
        <shortName evidence="11">IGPS subunit HisF</shortName>
    </alternativeName>
</protein>
<dbReference type="Pfam" id="PF00977">
    <property type="entry name" value="His_biosynth"/>
    <property type="match status" value="1"/>
</dbReference>
<evidence type="ECO:0000256" key="6">
    <source>
        <dbReference type="ARBA" id="ARBA00022605"/>
    </source>
</evidence>
<dbReference type="InterPro" id="IPR020021">
    <property type="entry name" value="Glycosyl_amidation-assoc_WbuZ"/>
</dbReference>
<dbReference type="AlphaFoldDB" id="A0A330L102"/>
<comment type="catalytic activity">
    <reaction evidence="10 11">
        <text>5-[(5-phospho-1-deoxy-D-ribulos-1-ylimino)methylamino]-1-(5-phospho-beta-D-ribosyl)imidazole-4-carboxamide + L-glutamine = D-erythro-1-(imidazol-4-yl)glycerol 3-phosphate + 5-amino-1-(5-phospho-beta-D-ribosyl)imidazole-4-carboxamide + L-glutamate + H(+)</text>
        <dbReference type="Rhea" id="RHEA:24793"/>
        <dbReference type="ChEBI" id="CHEBI:15378"/>
        <dbReference type="ChEBI" id="CHEBI:29985"/>
        <dbReference type="ChEBI" id="CHEBI:58278"/>
        <dbReference type="ChEBI" id="CHEBI:58359"/>
        <dbReference type="ChEBI" id="CHEBI:58475"/>
        <dbReference type="ChEBI" id="CHEBI:58525"/>
        <dbReference type="EC" id="4.3.2.10"/>
    </reaction>
</comment>
<evidence type="ECO:0000256" key="7">
    <source>
        <dbReference type="ARBA" id="ARBA00023102"/>
    </source>
</evidence>
<dbReference type="EC" id="4.3.2.10" evidence="11"/>
<keyword evidence="8 11" id="KW-0456">Lyase</keyword>
<reference evidence="14" key="1">
    <citation type="submission" date="2018-04" db="EMBL/GenBank/DDBJ databases">
        <authorList>
            <person name="Lucker S."/>
            <person name="Sakoula D."/>
        </authorList>
    </citation>
    <scope>NUCLEOTIDE SEQUENCE [LARGE SCALE GENOMIC DNA]</scope>
</reference>
<evidence type="ECO:0000256" key="11">
    <source>
        <dbReference type="HAMAP-Rule" id="MF_01013"/>
    </source>
</evidence>
<dbReference type="SUPFAM" id="SSF51366">
    <property type="entry name" value="Ribulose-phoshate binding barrel"/>
    <property type="match status" value="1"/>
</dbReference>
<dbReference type="EMBL" id="OUNR01000001">
    <property type="protein sequence ID" value="SPP63425.1"/>
    <property type="molecule type" value="Genomic_DNA"/>
</dbReference>
<evidence type="ECO:0000256" key="8">
    <source>
        <dbReference type="ARBA" id="ARBA00023239"/>
    </source>
</evidence>
<dbReference type="RefSeq" id="WP_121987957.1">
    <property type="nucleotide sequence ID" value="NZ_OUNR01000001.1"/>
</dbReference>
<keyword evidence="6 11" id="KW-0028">Amino-acid biosynthesis</keyword>
<comment type="pathway">
    <text evidence="2 11">Amino-acid biosynthesis; L-histidine biosynthesis; L-histidine from 5-phospho-alpha-D-ribose 1-diphosphate: step 5/9.</text>
</comment>
<dbReference type="Gene3D" id="3.20.20.70">
    <property type="entry name" value="Aldolase class I"/>
    <property type="match status" value="1"/>
</dbReference>
<dbReference type="HAMAP" id="MF_01013">
    <property type="entry name" value="HisF"/>
    <property type="match status" value="1"/>
</dbReference>
<keyword evidence="14" id="KW-1185">Reference proteome</keyword>
<comment type="subcellular location">
    <subcellularLocation>
        <location evidence="1 11">Cytoplasm</location>
    </subcellularLocation>
</comment>
<evidence type="ECO:0000256" key="1">
    <source>
        <dbReference type="ARBA" id="ARBA00004496"/>
    </source>
</evidence>
<dbReference type="InterPro" id="IPR004651">
    <property type="entry name" value="HisF"/>
</dbReference>
<dbReference type="InParanoid" id="A0A330L102"/>
<dbReference type="FunFam" id="3.20.20.70:FF:000006">
    <property type="entry name" value="Imidazole glycerol phosphate synthase subunit HisF"/>
    <property type="match status" value="1"/>
</dbReference>
<dbReference type="GO" id="GO:0000107">
    <property type="term" value="F:imidazoleglycerol-phosphate synthase activity"/>
    <property type="evidence" value="ECO:0007669"/>
    <property type="project" value="UniProtKB-UniRule"/>
</dbReference>
<evidence type="ECO:0000256" key="10">
    <source>
        <dbReference type="ARBA" id="ARBA00047838"/>
    </source>
</evidence>
<dbReference type="OrthoDB" id="9781903at2"/>
<dbReference type="NCBIfam" id="TIGR03572">
    <property type="entry name" value="WbuZ"/>
    <property type="match status" value="1"/>
</dbReference>
<evidence type="ECO:0000256" key="12">
    <source>
        <dbReference type="RuleBase" id="RU003657"/>
    </source>
</evidence>
<comment type="similarity">
    <text evidence="3 11 12">Belongs to the HisA/HisF family.</text>
</comment>
<dbReference type="Proteomes" id="UP000248168">
    <property type="component" value="Unassembled WGS sequence"/>
</dbReference>
<dbReference type="UniPathway" id="UPA00031">
    <property type="reaction ID" value="UER00010"/>
</dbReference>
<dbReference type="CDD" id="cd04731">
    <property type="entry name" value="HisF"/>
    <property type="match status" value="1"/>
</dbReference>
<dbReference type="FunCoup" id="A0A330L102">
    <property type="interactions" value="536"/>
</dbReference>
<keyword evidence="5 11" id="KW-0963">Cytoplasm</keyword>
<dbReference type="PANTHER" id="PTHR21235:SF2">
    <property type="entry name" value="IMIDAZOLE GLYCEROL PHOSPHATE SYNTHASE HISHF"/>
    <property type="match status" value="1"/>
</dbReference>
<dbReference type="NCBIfam" id="TIGR00735">
    <property type="entry name" value="hisF"/>
    <property type="match status" value="1"/>
</dbReference>
<dbReference type="GO" id="GO:0005737">
    <property type="term" value="C:cytoplasm"/>
    <property type="evidence" value="ECO:0007669"/>
    <property type="project" value="UniProtKB-SubCell"/>
</dbReference>
<evidence type="ECO:0000256" key="3">
    <source>
        <dbReference type="ARBA" id="ARBA00009667"/>
    </source>
</evidence>
<evidence type="ECO:0000256" key="4">
    <source>
        <dbReference type="ARBA" id="ARBA00011152"/>
    </source>
</evidence>
<evidence type="ECO:0000256" key="9">
    <source>
        <dbReference type="ARBA" id="ARBA00025475"/>
    </source>
</evidence>
<organism evidence="13 14">
    <name type="scientific">Nitrospira lenta</name>
    <dbReference type="NCBI Taxonomy" id="1436998"/>
    <lineage>
        <taxon>Bacteria</taxon>
        <taxon>Pseudomonadati</taxon>
        <taxon>Nitrospirota</taxon>
        <taxon>Nitrospiria</taxon>
        <taxon>Nitrospirales</taxon>
        <taxon>Nitrospiraceae</taxon>
        <taxon>Nitrospira</taxon>
    </lineage>
</organism>
<evidence type="ECO:0000313" key="14">
    <source>
        <dbReference type="Proteomes" id="UP000248168"/>
    </source>
</evidence>
<evidence type="ECO:0000256" key="5">
    <source>
        <dbReference type="ARBA" id="ARBA00022490"/>
    </source>
</evidence>
<comment type="function">
    <text evidence="9 11">IGPS catalyzes the conversion of PRFAR and glutamine to IGP, AICAR and glutamate. The HisF subunit catalyzes the cyclization activity that produces IGP and AICAR from PRFAR using the ammonia provided by the HisH subunit.</text>
</comment>
<proteinExistence type="inferred from homology"/>